<reference evidence="2" key="1">
    <citation type="journal article" date="2020" name="mSystems">
        <title>Genome- and Community-Level Interaction Insights into Carbon Utilization and Element Cycling Functions of Hydrothermarchaeota in Hydrothermal Sediment.</title>
        <authorList>
            <person name="Zhou Z."/>
            <person name="Liu Y."/>
            <person name="Xu W."/>
            <person name="Pan J."/>
            <person name="Luo Z.H."/>
            <person name="Li M."/>
        </authorList>
    </citation>
    <scope>NUCLEOTIDE SEQUENCE [LARGE SCALE GENOMIC DNA]</scope>
    <source>
        <strain evidence="2">SpSt-210</strain>
    </source>
</reference>
<name>A0A831TA88_9BACT</name>
<gene>
    <name evidence="2" type="ORF">ENP34_12695</name>
</gene>
<proteinExistence type="predicted"/>
<dbReference type="Gene3D" id="3.40.630.10">
    <property type="entry name" value="Zn peptidases"/>
    <property type="match status" value="1"/>
</dbReference>
<dbReference type="EMBL" id="DSIY01000295">
    <property type="protein sequence ID" value="HEG92272.1"/>
    <property type="molecule type" value="Genomic_DNA"/>
</dbReference>
<evidence type="ECO:0000313" key="2">
    <source>
        <dbReference type="EMBL" id="HEG92272.1"/>
    </source>
</evidence>
<dbReference type="Gene3D" id="3.50.30.30">
    <property type="match status" value="1"/>
</dbReference>
<dbReference type="InterPro" id="IPR007484">
    <property type="entry name" value="Peptidase_M28"/>
</dbReference>
<dbReference type="InterPro" id="IPR046450">
    <property type="entry name" value="PA_dom_sf"/>
</dbReference>
<evidence type="ECO:0000259" key="1">
    <source>
        <dbReference type="Pfam" id="PF04389"/>
    </source>
</evidence>
<dbReference type="SUPFAM" id="SSF52025">
    <property type="entry name" value="PA domain"/>
    <property type="match status" value="1"/>
</dbReference>
<sequence>MEYTPQGLEQVLDEVSADTLMQHVTTIARWVRLSGTPAEAEAFAYIESVARGVGLEVTRYAPVCLVSLPLSASLVVVKSNESIPCITHSFSASTESGGIEAELVYVGNAREADYAATSARGKIALAEGLATPEKAVLAERHGVAGMIHISGEHLHEMIISPVWGSPTAETIHLLPTRPHVSIDRKAGDHLKRLLESGPVRVRLTTSVDTGWRPLPLLIADLPAPDGDGSFVLFSGHVDSWHYGAMDNGSANALMLEVARILSRHREDLRRSVRFAFWSGHSHARYATSTWYADHAWDELWERCVAHVNIDSPGAINATVLSEAPTMAETHDFAREVIRSLTGQELHYHRIGRLGDQSFWGTGIPSLFCSISEQGEAQEEGDIGALIGGSRARRGGLGWWWHTTEDTVDKIDPANLVRDTRVLLATVLGLATAPVLPFRQSRAVEEIRDALADLATVTGAELIGLAALRQECDLLLNAARRLDARCEQPVDAQTARRLNRCSMRVSRELIPVNYTARGPFEQDLALPTKPLPGLQRLHDLSRLQPADPGYYPLLHSLQRERNRVLHALRSARRHIEETLDTSA</sequence>
<organism evidence="2">
    <name type="scientific">Thermorudis peleae</name>
    <dbReference type="NCBI Taxonomy" id="1382356"/>
    <lineage>
        <taxon>Bacteria</taxon>
        <taxon>Pseudomonadati</taxon>
        <taxon>Thermomicrobiota</taxon>
        <taxon>Thermomicrobia</taxon>
        <taxon>Thermomicrobia incertae sedis</taxon>
        <taxon>Thermorudis</taxon>
    </lineage>
</organism>
<accession>A0A831TA88</accession>
<dbReference type="SUPFAM" id="SSF53187">
    <property type="entry name" value="Zn-dependent exopeptidases"/>
    <property type="match status" value="1"/>
</dbReference>
<dbReference type="PANTHER" id="PTHR10404:SF46">
    <property type="entry name" value="VACUOLAR PROTEIN SORTING-ASSOCIATED PROTEIN 70"/>
    <property type="match status" value="1"/>
</dbReference>
<dbReference type="PANTHER" id="PTHR10404">
    <property type="entry name" value="N-ACETYLATED-ALPHA-LINKED ACIDIC DIPEPTIDASE"/>
    <property type="match status" value="1"/>
</dbReference>
<feature type="domain" description="Peptidase M28" evidence="1">
    <location>
        <begin position="218"/>
        <end position="425"/>
    </location>
</feature>
<comment type="caution">
    <text evidence="2">The sequence shown here is derived from an EMBL/GenBank/DDBJ whole genome shotgun (WGS) entry which is preliminary data.</text>
</comment>
<dbReference type="InterPro" id="IPR039373">
    <property type="entry name" value="Peptidase_M28B"/>
</dbReference>
<dbReference type="AlphaFoldDB" id="A0A831TA88"/>
<protein>
    <submittedName>
        <fullName evidence="2">M28 family peptidase</fullName>
    </submittedName>
</protein>
<dbReference type="Pfam" id="PF04389">
    <property type="entry name" value="Peptidase_M28"/>
    <property type="match status" value="1"/>
</dbReference>